<accession>A0A0E2BCX2</accession>
<sequence>MWKIVVLPTNVRSDSRTDWEGVRVEVSIRNRFHIKVETRLKSDILKKWAIK</sequence>
<keyword evidence="2" id="KW-1185">Reference proteome</keyword>
<dbReference type="Proteomes" id="UP000006329">
    <property type="component" value="Unassembled WGS sequence"/>
</dbReference>
<dbReference type="EMBL" id="AHON02000053">
    <property type="protein sequence ID" value="EKO33212.1"/>
    <property type="molecule type" value="Genomic_DNA"/>
</dbReference>
<reference evidence="1" key="1">
    <citation type="submission" date="2012-10" db="EMBL/GenBank/DDBJ databases">
        <authorList>
            <person name="Harkins D.M."/>
            <person name="Durkin A.S."/>
            <person name="Brinkac L.M."/>
            <person name="Haft D.H."/>
            <person name="Selengut J.D."/>
            <person name="Sanka R."/>
            <person name="DePew J."/>
            <person name="Purushe J."/>
            <person name="Matthias M.A."/>
            <person name="Vinetz J.M."/>
            <person name="Sutton G.G."/>
            <person name="Nierman W.C."/>
            <person name="Fouts D.E."/>
        </authorList>
    </citation>
    <scope>NUCLEOTIDE SEQUENCE [LARGE SCALE GENOMIC DNA]</scope>
    <source>
        <strain evidence="1">MOR084</strain>
    </source>
</reference>
<organism evidence="1 2">
    <name type="scientific">Leptospira santarosai str. MOR084</name>
    <dbReference type="NCBI Taxonomy" id="1049984"/>
    <lineage>
        <taxon>Bacteria</taxon>
        <taxon>Pseudomonadati</taxon>
        <taxon>Spirochaetota</taxon>
        <taxon>Spirochaetia</taxon>
        <taxon>Leptospirales</taxon>
        <taxon>Leptospiraceae</taxon>
        <taxon>Leptospira</taxon>
    </lineage>
</organism>
<gene>
    <name evidence="1" type="ORF">LEP1GSC179_2721</name>
</gene>
<name>A0A0E2BCX2_9LEPT</name>
<evidence type="ECO:0000313" key="2">
    <source>
        <dbReference type="Proteomes" id="UP000006329"/>
    </source>
</evidence>
<comment type="caution">
    <text evidence="1">The sequence shown here is derived from an EMBL/GenBank/DDBJ whole genome shotgun (WGS) entry which is preliminary data.</text>
</comment>
<evidence type="ECO:0000313" key="1">
    <source>
        <dbReference type="EMBL" id="EKO33212.1"/>
    </source>
</evidence>
<dbReference type="AlphaFoldDB" id="A0A0E2BCX2"/>
<protein>
    <submittedName>
        <fullName evidence="1">Uncharacterized protein</fullName>
    </submittedName>
</protein>
<proteinExistence type="predicted"/>